<evidence type="ECO:0000313" key="5">
    <source>
        <dbReference type="EMBL" id="MFH8136319.1"/>
    </source>
</evidence>
<reference evidence="5 6" key="1">
    <citation type="submission" date="2024-08" db="EMBL/GenBank/DDBJ databases">
        <title>Pantoea ronii - a newly identified human opportunistic pathogen.</title>
        <authorList>
            <person name="Keidar-Friedman D."/>
            <person name="Sorek N."/>
            <person name="Leshin-Carmel D."/>
            <person name="Tsur A."/>
            <person name="Amsalem M."/>
            <person name="Tolkach D."/>
            <person name="Brosh-Nissimov T."/>
        </authorList>
    </citation>
    <scope>NUCLEOTIDE SEQUENCE [LARGE SCALE GENOMIC DNA]</scope>
    <source>
        <strain evidence="5 6">AA23256</strain>
    </source>
</reference>
<dbReference type="Pfam" id="PF01370">
    <property type="entry name" value="Epimerase"/>
    <property type="match status" value="1"/>
</dbReference>
<dbReference type="PANTHER" id="PTHR43103">
    <property type="entry name" value="NUCLEOSIDE-DIPHOSPHATE-SUGAR EPIMERASE"/>
    <property type="match status" value="1"/>
</dbReference>
<organism evidence="5 6">
    <name type="scientific">Pantoea osteomyelitidis</name>
    <dbReference type="NCBI Taxonomy" id="3230026"/>
    <lineage>
        <taxon>Bacteria</taxon>
        <taxon>Pseudomonadati</taxon>
        <taxon>Pseudomonadota</taxon>
        <taxon>Gammaproteobacteria</taxon>
        <taxon>Enterobacterales</taxon>
        <taxon>Erwiniaceae</taxon>
        <taxon>Pantoea</taxon>
    </lineage>
</organism>
<feature type="domain" description="NAD-dependent epimerase/dehydratase" evidence="4">
    <location>
        <begin position="3"/>
        <end position="176"/>
    </location>
</feature>
<gene>
    <name evidence="5" type="ORF">ABU178_19420</name>
</gene>
<dbReference type="EMBL" id="JBGFSN010000012">
    <property type="protein sequence ID" value="MFH8136319.1"/>
    <property type="molecule type" value="Genomic_DNA"/>
</dbReference>
<evidence type="ECO:0000256" key="1">
    <source>
        <dbReference type="ARBA" id="ARBA00007637"/>
    </source>
</evidence>
<keyword evidence="2" id="KW-0560">Oxidoreductase</keyword>
<sequence>MHILVTGSSGKLGVAAVAALKAAGHAVTGFDVKGSMDGDMITIGGDCTDFGQIISAMSGVDMVPKPDIVLHLAGIPAPAVAPDEVIFRTNTLGNYNVFTAAARAGIRRIVWASSETILGLPFNHPPAFVPIDEDHPDRPEWSYSLTKKLGEVMADEMVRWNPELSIVSLRFSNICNDDDYALRGAVDKNPSIRKANLWSYVDVRDAGEACRLAIEADISGHERMIIAAADTIIDRPTADLLREYFPDVPVKENLATYQSLESSTRAAELIGYHAQHSWRNS</sequence>
<dbReference type="PANTHER" id="PTHR43103:SF5">
    <property type="entry name" value="4-EPIMERASE, PUTATIVE (AFU_ORTHOLOGUE AFUA_7G00360)-RELATED"/>
    <property type="match status" value="1"/>
</dbReference>
<comment type="caution">
    <text evidence="5">The sequence shown here is derived from an EMBL/GenBank/DDBJ whole genome shotgun (WGS) entry which is preliminary data.</text>
</comment>
<dbReference type="InterPro" id="IPR036291">
    <property type="entry name" value="NAD(P)-bd_dom_sf"/>
</dbReference>
<dbReference type="RefSeq" id="WP_397217998.1">
    <property type="nucleotide sequence ID" value="NZ_JBGFSN010000012.1"/>
</dbReference>
<evidence type="ECO:0000313" key="6">
    <source>
        <dbReference type="Proteomes" id="UP001611251"/>
    </source>
</evidence>
<proteinExistence type="inferred from homology"/>
<accession>A0ABW7Q2S1</accession>
<keyword evidence="3" id="KW-0520">NAD</keyword>
<dbReference type="Proteomes" id="UP001611251">
    <property type="component" value="Unassembled WGS sequence"/>
</dbReference>
<comment type="similarity">
    <text evidence="1">Belongs to the NAD(P)-dependent epimerase/dehydratase family.</text>
</comment>
<evidence type="ECO:0000256" key="3">
    <source>
        <dbReference type="ARBA" id="ARBA00023027"/>
    </source>
</evidence>
<evidence type="ECO:0000259" key="4">
    <source>
        <dbReference type="Pfam" id="PF01370"/>
    </source>
</evidence>
<dbReference type="Gene3D" id="3.40.50.720">
    <property type="entry name" value="NAD(P)-binding Rossmann-like Domain"/>
    <property type="match status" value="1"/>
</dbReference>
<evidence type="ECO:0000256" key="2">
    <source>
        <dbReference type="ARBA" id="ARBA00023002"/>
    </source>
</evidence>
<protein>
    <submittedName>
        <fullName evidence="5">NAD-dependent epimerase/dehydratase family protein</fullName>
    </submittedName>
</protein>
<dbReference type="InterPro" id="IPR001509">
    <property type="entry name" value="Epimerase_deHydtase"/>
</dbReference>
<name>A0ABW7Q2S1_9GAMM</name>
<keyword evidence="6" id="KW-1185">Reference proteome</keyword>
<dbReference type="SUPFAM" id="SSF51735">
    <property type="entry name" value="NAD(P)-binding Rossmann-fold domains"/>
    <property type="match status" value="1"/>
</dbReference>